<dbReference type="PANTHER" id="PTHR45858">
    <property type="entry name" value="FERM DOMAIN CONTAINING PROTEIN"/>
    <property type="match status" value="1"/>
</dbReference>
<evidence type="ECO:0000259" key="5">
    <source>
        <dbReference type="PROSITE" id="PS50010"/>
    </source>
</evidence>
<feature type="domain" description="PH" evidence="4">
    <location>
        <begin position="924"/>
        <end position="1021"/>
    </location>
</feature>
<feature type="compositionally biased region" description="Polar residues" evidence="3">
    <location>
        <begin position="1"/>
        <end position="33"/>
    </location>
</feature>
<reference evidence="7 8" key="1">
    <citation type="journal article" date="2018" name="J. Allergy Clin. Immunol.">
        <title>High-quality assembly of Dermatophagoides pteronyssinus genome and transcriptome reveals a wide range of novel allergens.</title>
        <authorList>
            <person name="Liu X.Y."/>
            <person name="Yang K.Y."/>
            <person name="Wang M.Q."/>
            <person name="Kwok J.S."/>
            <person name="Zeng X."/>
            <person name="Yang Z."/>
            <person name="Xiao X.J."/>
            <person name="Lau C.P."/>
            <person name="Li Y."/>
            <person name="Huang Z.M."/>
            <person name="Ba J.G."/>
            <person name="Yim A.K."/>
            <person name="Ouyang C.Y."/>
            <person name="Ngai S.M."/>
            <person name="Chan T.F."/>
            <person name="Leung E.L."/>
            <person name="Liu L."/>
            <person name="Liu Z.G."/>
            <person name="Tsui S.K."/>
        </authorList>
    </citation>
    <scope>NUCLEOTIDE SEQUENCE [LARGE SCALE GENOMIC DNA]</scope>
    <source>
        <strain evidence="7">Derp</strain>
    </source>
</reference>
<comment type="caution">
    <text evidence="7">The sequence shown here is derived from an EMBL/GenBank/DDBJ whole genome shotgun (WGS) entry which is preliminary data.</text>
</comment>
<dbReference type="Pfam" id="PF00373">
    <property type="entry name" value="FERM_M"/>
    <property type="match status" value="1"/>
</dbReference>
<dbReference type="InterPro" id="IPR000299">
    <property type="entry name" value="FERM_domain"/>
</dbReference>
<dbReference type="Gene3D" id="2.30.29.30">
    <property type="entry name" value="Pleckstrin-homology domain (PH domain)/Phosphotyrosine-binding domain (PTB)"/>
    <property type="match status" value="2"/>
</dbReference>
<evidence type="ECO:0000256" key="3">
    <source>
        <dbReference type="SAM" id="MobiDB-lite"/>
    </source>
</evidence>
<dbReference type="SMART" id="SM00233">
    <property type="entry name" value="PH"/>
    <property type="match status" value="1"/>
</dbReference>
<accession>A0ABQ8JPX9</accession>
<dbReference type="Pfam" id="PF09380">
    <property type="entry name" value="FERM_C"/>
    <property type="match status" value="1"/>
</dbReference>
<gene>
    <name evidence="7" type="primary">FARP1</name>
    <name evidence="7" type="ORF">DERP_004589</name>
</gene>
<dbReference type="Pfam" id="PF09379">
    <property type="entry name" value="FERM_N"/>
    <property type="match status" value="1"/>
</dbReference>
<dbReference type="SUPFAM" id="SSF54236">
    <property type="entry name" value="Ubiquitin-like"/>
    <property type="match status" value="1"/>
</dbReference>
<dbReference type="CDD" id="cd14473">
    <property type="entry name" value="FERM_B-lobe"/>
    <property type="match status" value="1"/>
</dbReference>
<dbReference type="SMART" id="SM00325">
    <property type="entry name" value="RhoGEF"/>
    <property type="match status" value="1"/>
</dbReference>
<dbReference type="Pfam" id="PF00169">
    <property type="entry name" value="PH"/>
    <property type="match status" value="1"/>
</dbReference>
<comment type="subcellular location">
    <subcellularLocation>
        <location evidence="1">Cell junction</location>
    </subcellularLocation>
</comment>
<dbReference type="InterPro" id="IPR035899">
    <property type="entry name" value="DBL_dom_sf"/>
</dbReference>
<evidence type="ECO:0000313" key="8">
    <source>
        <dbReference type="Proteomes" id="UP000887458"/>
    </source>
</evidence>
<proteinExistence type="predicted"/>
<dbReference type="InterPro" id="IPR019749">
    <property type="entry name" value="Band_41_domain"/>
</dbReference>
<feature type="region of interest" description="Disordered" evidence="3">
    <location>
        <begin position="1"/>
        <end position="44"/>
    </location>
</feature>
<organism evidence="7 8">
    <name type="scientific">Dermatophagoides pteronyssinus</name>
    <name type="common">European house dust mite</name>
    <dbReference type="NCBI Taxonomy" id="6956"/>
    <lineage>
        <taxon>Eukaryota</taxon>
        <taxon>Metazoa</taxon>
        <taxon>Ecdysozoa</taxon>
        <taxon>Arthropoda</taxon>
        <taxon>Chelicerata</taxon>
        <taxon>Arachnida</taxon>
        <taxon>Acari</taxon>
        <taxon>Acariformes</taxon>
        <taxon>Sarcoptiformes</taxon>
        <taxon>Astigmata</taxon>
        <taxon>Psoroptidia</taxon>
        <taxon>Analgoidea</taxon>
        <taxon>Pyroglyphidae</taxon>
        <taxon>Dermatophagoidinae</taxon>
        <taxon>Dermatophagoides</taxon>
    </lineage>
</organism>
<dbReference type="InterPro" id="IPR011993">
    <property type="entry name" value="PH-like_dom_sf"/>
</dbReference>
<protein>
    <submittedName>
        <fullName evidence="7">FERM, ARHGEF and pleckstrin domain-containing protein 1</fullName>
    </submittedName>
</protein>
<dbReference type="InterPro" id="IPR051835">
    <property type="entry name" value="RAC1-GEF"/>
</dbReference>
<dbReference type="Proteomes" id="UP000887458">
    <property type="component" value="Unassembled WGS sequence"/>
</dbReference>
<dbReference type="SUPFAM" id="SSF50729">
    <property type="entry name" value="PH domain-like"/>
    <property type="match status" value="2"/>
</dbReference>
<dbReference type="InterPro" id="IPR041788">
    <property type="entry name" value="FARP1/FARP2/FRMD7_FERM_C"/>
</dbReference>
<dbReference type="PRINTS" id="PR00935">
    <property type="entry name" value="BAND41"/>
</dbReference>
<dbReference type="CDD" id="cd13193">
    <property type="entry name" value="FERM_C_FARP1-like"/>
    <property type="match status" value="1"/>
</dbReference>
<dbReference type="SUPFAM" id="SSF47031">
    <property type="entry name" value="Second domain of FERM"/>
    <property type="match status" value="1"/>
</dbReference>
<dbReference type="InterPro" id="IPR019748">
    <property type="entry name" value="FERM_central"/>
</dbReference>
<dbReference type="SUPFAM" id="SSF48065">
    <property type="entry name" value="DBL homology domain (DH-domain)"/>
    <property type="match status" value="1"/>
</dbReference>
<dbReference type="Pfam" id="PF00621">
    <property type="entry name" value="RhoGEF"/>
    <property type="match status" value="1"/>
</dbReference>
<dbReference type="InterPro" id="IPR018979">
    <property type="entry name" value="FERM_N"/>
</dbReference>
<keyword evidence="8" id="KW-1185">Reference proteome</keyword>
<dbReference type="PROSITE" id="PS50057">
    <property type="entry name" value="FERM_3"/>
    <property type="match status" value="1"/>
</dbReference>
<dbReference type="InterPro" id="IPR019747">
    <property type="entry name" value="FERM_CS"/>
</dbReference>
<dbReference type="InterPro" id="IPR000219">
    <property type="entry name" value="DH_dom"/>
</dbReference>
<evidence type="ECO:0000313" key="7">
    <source>
        <dbReference type="EMBL" id="KAH9424405.1"/>
    </source>
</evidence>
<dbReference type="Gene3D" id="3.10.20.90">
    <property type="entry name" value="Phosphatidylinositol 3-kinase Catalytic Subunit, Chain A, domain 1"/>
    <property type="match status" value="1"/>
</dbReference>
<dbReference type="SMART" id="SM01196">
    <property type="entry name" value="FERM_C"/>
    <property type="match status" value="1"/>
</dbReference>
<evidence type="ECO:0000259" key="6">
    <source>
        <dbReference type="PROSITE" id="PS50057"/>
    </source>
</evidence>
<feature type="domain" description="DH" evidence="5">
    <location>
        <begin position="708"/>
        <end position="895"/>
    </location>
</feature>
<dbReference type="InterPro" id="IPR014352">
    <property type="entry name" value="FERM/acyl-CoA-bd_prot_sf"/>
</dbReference>
<reference evidence="7 8" key="2">
    <citation type="journal article" date="2022" name="Mol. Biol. Evol.">
        <title>Comparative Genomics Reveals Insights into the Divergent Evolution of Astigmatic Mites and Household Pest Adaptations.</title>
        <authorList>
            <person name="Xiong Q."/>
            <person name="Wan A.T."/>
            <person name="Liu X."/>
            <person name="Fung C.S."/>
            <person name="Xiao X."/>
            <person name="Malainual N."/>
            <person name="Hou J."/>
            <person name="Wang L."/>
            <person name="Wang M."/>
            <person name="Yang K.Y."/>
            <person name="Cui Y."/>
            <person name="Leung E.L."/>
            <person name="Nong W."/>
            <person name="Shin S.K."/>
            <person name="Au S.W."/>
            <person name="Jeong K.Y."/>
            <person name="Chew F.T."/>
            <person name="Hui J.H."/>
            <person name="Leung T.F."/>
            <person name="Tungtrongchitr A."/>
            <person name="Zhong N."/>
            <person name="Liu Z."/>
            <person name="Tsui S.K."/>
        </authorList>
    </citation>
    <scope>NUCLEOTIDE SEQUENCE [LARGE SCALE GENOMIC DNA]</scope>
    <source>
        <strain evidence="7">Derp</strain>
    </source>
</reference>
<evidence type="ECO:0000256" key="2">
    <source>
        <dbReference type="ARBA" id="ARBA00022949"/>
    </source>
</evidence>
<dbReference type="InterPro" id="IPR029071">
    <property type="entry name" value="Ubiquitin-like_domsf"/>
</dbReference>
<feature type="domain" description="FERM" evidence="6">
    <location>
        <begin position="50"/>
        <end position="332"/>
    </location>
</feature>
<dbReference type="Gene3D" id="1.20.900.10">
    <property type="entry name" value="Dbl homology (DH) domain"/>
    <property type="match status" value="1"/>
</dbReference>
<dbReference type="SMART" id="SM00295">
    <property type="entry name" value="B41"/>
    <property type="match status" value="1"/>
</dbReference>
<dbReference type="PROSITE" id="PS50003">
    <property type="entry name" value="PH_DOMAIN"/>
    <property type="match status" value="1"/>
</dbReference>
<sequence length="1054" mass="124012">MANNHQSIMMSTNSERTLSSATTTATNRQNSATKMKKMDKNDHHNQQQPVNIVINFLDESKTVFQIHQKALAKDLFYQVCESLNLIELDYFGLEYYDNNLIQYWLDLERPINRQMSLSMNNLNMNFAVKFYTIEPSKLEDELTRYLFALQVKKDLSSGDLVSNDNTAALLSAYIIQAECGDFNTIDYPDYHYISQFKLIPNQDDDFQLKVMENHKQLIGLSPAEADLQFLEIAKDLEMYGVKLSSVKDHEGVPLNLAVVHYGILIFQNYTKVNTFDWLKIRKLSFKRKRFFIKLHQEEFFGDVLEFVFQHRNECKNFWKKCIEQHSFFKCIEIKQKTRKENSYTGRTQQQISEFIKSNNQAIQQRPSFQRSNSMKFNSLQKDYYHVNDNHHHRNENGSLVNETNGGTITTKTTAIPATTTIHNNNNYHKSCDTIDKQSSGLNYYSLHSILSYVAENRCLSSSSSAAVAASAAAAASDANNKSYKLHDTITKQKSKKLTTTTTNDQYYKYNQNYLASLRLQRQLYLAIRFSFGKSNHRNHHHTTIKKSNLQNKTTNKKFILVKNLPYLQNYYHHDDSIDDPLWKFLQDNFELQNHLYLLFRNQSKKLLFIKDDSDISINILLNNLLESFKLDFKQYNFQLNIDDYYDRQSSSTTATKSKTGDNLFLNVQDDDQQQQQSFIDSFHQTLNLSTVNLNSTLEFRGFKRRMNQDYYVFRDLVMSERTFLKDLESMRDWFRNDVSKEPSRSAEMLSLLLNVSEPLIDFHEKFLHDVEYLLFIWDKNGFDSLPPLSTVLNEILKWMSHYEQIIERLPFIMERINQNFCTNKDFEQICREFETKKGCYLPYTSFLLKPAFHLIFYAKIIQKLIDCYCANHCDYLNLKRLVEQLNNFNHEYSNTLDSLINLVILIELQRDIAGFVNIVQSGRRFIREGCLMKLSKKGFQQRLFFLFSDLLIYASRTTYINFQFKIHGYFSLYNVFVEETEQKFGQTYCFTIYVGNKILILAASTESDRQSWIRAIKESAIAQQQQQQNNNNSLMSTNQSLHHQMIYWIKLIQH</sequence>
<dbReference type="InterPro" id="IPR001849">
    <property type="entry name" value="PH_domain"/>
</dbReference>
<evidence type="ECO:0000256" key="1">
    <source>
        <dbReference type="ARBA" id="ARBA00004282"/>
    </source>
</evidence>
<dbReference type="InterPro" id="IPR035963">
    <property type="entry name" value="FERM_2"/>
</dbReference>
<evidence type="ECO:0000259" key="4">
    <source>
        <dbReference type="PROSITE" id="PS50003"/>
    </source>
</evidence>
<dbReference type="PROSITE" id="PS50010">
    <property type="entry name" value="DH_2"/>
    <property type="match status" value="1"/>
</dbReference>
<dbReference type="PROSITE" id="PS00660">
    <property type="entry name" value="FERM_1"/>
    <property type="match status" value="1"/>
</dbReference>
<dbReference type="EMBL" id="NJHN03000029">
    <property type="protein sequence ID" value="KAH9424405.1"/>
    <property type="molecule type" value="Genomic_DNA"/>
</dbReference>
<name>A0ABQ8JPX9_DERPT</name>
<dbReference type="InterPro" id="IPR018980">
    <property type="entry name" value="FERM_PH-like_C"/>
</dbReference>
<keyword evidence="2" id="KW-0965">Cell junction</keyword>
<dbReference type="PANTHER" id="PTHR45858:SF5">
    <property type="entry name" value="MOESIN_EZRIN_RADIXIN HOMOLOG 1"/>
    <property type="match status" value="1"/>
</dbReference>
<dbReference type="Gene3D" id="1.20.80.10">
    <property type="match status" value="1"/>
</dbReference>